<name>A3PCG3_PROM0</name>
<proteinExistence type="predicted"/>
<sequence>MKVSKKIRSTLLKRSHQCKQTSHLNDLNNFNNYIDKYKINSQLDRADIQKRILTRNIHREYELYLNLVRDLLFISVEKGLNQIYSYPTINDNFLNENEFYSLFEKKISKLIFTNLPFLTVEQLKINKIEKNINKEINFTIFDGCTKIKDVQKEKFQYEDGFQLKEPTQFEITEDFSNPSEYYQADYKDFVSLDLDNYDHNAYLSSSNITENLGVEKQFISSLLELLGEGKFEKLRHTEKDNINQMDISTKNQIPKIFDLIDKSLENLLMNLSYEINQELFKANLIKKMISKDSFDYLVGKNLMIKHPYPFIINFEFNLNRQLLNGNNLPNIIFINISTVELEFKNLNLSIQRNKINELKNQFQRLIKKETYWRQKQITLNKIR</sequence>
<evidence type="ECO:0000256" key="1">
    <source>
        <dbReference type="SAM" id="Coils"/>
    </source>
</evidence>
<evidence type="ECO:0000313" key="3">
    <source>
        <dbReference type="Proteomes" id="UP000001430"/>
    </source>
</evidence>
<keyword evidence="1" id="KW-0175">Coiled coil</keyword>
<protein>
    <submittedName>
        <fullName evidence="2">Possible Adenylate cyclase</fullName>
    </submittedName>
</protein>
<dbReference type="OrthoDB" id="538259at2"/>
<accession>A3PCG3</accession>
<dbReference type="AlphaFoldDB" id="A3PCG3"/>
<gene>
    <name evidence="2" type="ordered locus">P9301_08151</name>
</gene>
<dbReference type="EMBL" id="CP000576">
    <property type="protein sequence ID" value="ABO17438.1"/>
    <property type="molecule type" value="Genomic_DNA"/>
</dbReference>
<dbReference type="HOGENOM" id="CLU_775816_0_0_3"/>
<feature type="coiled-coil region" evidence="1">
    <location>
        <begin position="341"/>
        <end position="368"/>
    </location>
</feature>
<dbReference type="KEGG" id="pmg:P9301_08151"/>
<dbReference type="eggNOG" id="ENOG503087Z">
    <property type="taxonomic scope" value="Bacteria"/>
</dbReference>
<dbReference type="STRING" id="167546.P9301_08151"/>
<reference evidence="2 3" key="1">
    <citation type="journal article" date="2007" name="PLoS Genet.">
        <title>Patterns and implications of gene gain and loss in the evolution of Prochlorococcus.</title>
        <authorList>
            <person name="Kettler G.C."/>
            <person name="Martiny A.C."/>
            <person name="Huang K."/>
            <person name="Zucker J."/>
            <person name="Coleman M.L."/>
            <person name="Rodrigue S."/>
            <person name="Chen F."/>
            <person name="Lapidus A."/>
            <person name="Ferriera S."/>
            <person name="Johnson J."/>
            <person name="Steglich C."/>
            <person name="Church G.M."/>
            <person name="Richardson P."/>
            <person name="Chisholm S.W."/>
        </authorList>
    </citation>
    <scope>NUCLEOTIDE SEQUENCE [LARGE SCALE GENOMIC DNA]</scope>
    <source>
        <strain evidence="2 3">MIT 9301</strain>
    </source>
</reference>
<dbReference type="Proteomes" id="UP000001430">
    <property type="component" value="Chromosome"/>
</dbReference>
<dbReference type="RefSeq" id="WP_011862792.1">
    <property type="nucleotide sequence ID" value="NC_009091.1"/>
</dbReference>
<keyword evidence="3" id="KW-1185">Reference proteome</keyword>
<organism evidence="2 3">
    <name type="scientific">Prochlorococcus marinus (strain MIT 9301)</name>
    <dbReference type="NCBI Taxonomy" id="167546"/>
    <lineage>
        <taxon>Bacteria</taxon>
        <taxon>Bacillati</taxon>
        <taxon>Cyanobacteriota</taxon>
        <taxon>Cyanophyceae</taxon>
        <taxon>Synechococcales</taxon>
        <taxon>Prochlorococcaceae</taxon>
        <taxon>Prochlorococcus</taxon>
    </lineage>
</organism>
<evidence type="ECO:0000313" key="2">
    <source>
        <dbReference type="EMBL" id="ABO17438.1"/>
    </source>
</evidence>